<evidence type="ECO:0000313" key="2">
    <source>
        <dbReference type="Proteomes" id="UP000789366"/>
    </source>
</evidence>
<evidence type="ECO:0000313" key="1">
    <source>
        <dbReference type="EMBL" id="CAG8621200.1"/>
    </source>
</evidence>
<organism evidence="1 2">
    <name type="scientific">Cetraspora pellucida</name>
    <dbReference type="NCBI Taxonomy" id="1433469"/>
    <lineage>
        <taxon>Eukaryota</taxon>
        <taxon>Fungi</taxon>
        <taxon>Fungi incertae sedis</taxon>
        <taxon>Mucoromycota</taxon>
        <taxon>Glomeromycotina</taxon>
        <taxon>Glomeromycetes</taxon>
        <taxon>Diversisporales</taxon>
        <taxon>Gigasporaceae</taxon>
        <taxon>Cetraspora</taxon>
    </lineage>
</organism>
<comment type="caution">
    <text evidence="1">The sequence shown here is derived from an EMBL/GenBank/DDBJ whole genome shotgun (WGS) entry which is preliminary data.</text>
</comment>
<gene>
    <name evidence="1" type="ORF">SPELUC_LOCUS7869</name>
</gene>
<proteinExistence type="predicted"/>
<dbReference type="EMBL" id="CAJVPW010010994">
    <property type="protein sequence ID" value="CAG8621200.1"/>
    <property type="molecule type" value="Genomic_DNA"/>
</dbReference>
<reference evidence="1" key="1">
    <citation type="submission" date="2021-06" db="EMBL/GenBank/DDBJ databases">
        <authorList>
            <person name="Kallberg Y."/>
            <person name="Tangrot J."/>
            <person name="Rosling A."/>
        </authorList>
    </citation>
    <scope>NUCLEOTIDE SEQUENCE</scope>
    <source>
        <strain evidence="1">28 12/20/2015</strain>
    </source>
</reference>
<protein>
    <submittedName>
        <fullName evidence="1">7252_t:CDS:1</fullName>
    </submittedName>
</protein>
<accession>A0ACA9N0D4</accession>
<dbReference type="Proteomes" id="UP000789366">
    <property type="component" value="Unassembled WGS sequence"/>
</dbReference>
<sequence length="98" mass="11722">TRMPDYTIRGWAEKARMTYQNPETVKYIMSLSKEEIQKEKNKMEGIKKQANDLNEMQITSNKKRNQEEITKEADKDKLRKQHRESDIRENIHMGIVIL</sequence>
<name>A0ACA9N0D4_9GLOM</name>
<feature type="non-terminal residue" evidence="1">
    <location>
        <position position="1"/>
    </location>
</feature>
<keyword evidence="2" id="KW-1185">Reference proteome</keyword>